<reference evidence="3 4" key="1">
    <citation type="journal article" date="2014" name="Nature">
        <title>Sequential evolution of bacterial morphology by co-option of a developmental regulator.</title>
        <authorList>
            <person name="Jiang C."/>
            <person name="Brown P.J."/>
            <person name="Ducret A."/>
            <person name="Brun Y.V."/>
        </authorList>
    </citation>
    <scope>NUCLEOTIDE SEQUENCE [LARGE SCALE GENOMIC DNA]</scope>
    <source>
        <strain evidence="3 4">DSM 16100</strain>
    </source>
</reference>
<feature type="region of interest" description="Disordered" evidence="1">
    <location>
        <begin position="46"/>
        <end position="71"/>
    </location>
</feature>
<evidence type="ECO:0000313" key="3">
    <source>
        <dbReference type="EMBL" id="ESQ93398.1"/>
    </source>
</evidence>
<dbReference type="EMBL" id="AWGB01000008">
    <property type="protein sequence ID" value="ESQ93398.1"/>
    <property type="molecule type" value="Genomic_DNA"/>
</dbReference>
<comment type="caution">
    <text evidence="3">The sequence shown here is derived from an EMBL/GenBank/DDBJ whole genome shotgun (WGS) entry which is preliminary data.</text>
</comment>
<feature type="compositionally biased region" description="Basic and acidic residues" evidence="1">
    <location>
        <begin position="48"/>
        <end position="71"/>
    </location>
</feature>
<dbReference type="RefSeq" id="WP_018080533.1">
    <property type="nucleotide sequence ID" value="NZ_AQWM01000002.1"/>
</dbReference>
<dbReference type="Proteomes" id="UP000017837">
    <property type="component" value="Unassembled WGS sequence"/>
</dbReference>
<gene>
    <name evidence="3" type="ORF">ABENE_05715</name>
</gene>
<name>V4RQ95_9CAUL</name>
<organism evidence="3 4">
    <name type="scientific">Asticcacaulis benevestitus DSM 16100 = ATCC BAA-896</name>
    <dbReference type="NCBI Taxonomy" id="1121022"/>
    <lineage>
        <taxon>Bacteria</taxon>
        <taxon>Pseudomonadati</taxon>
        <taxon>Pseudomonadota</taxon>
        <taxon>Alphaproteobacteria</taxon>
        <taxon>Caulobacterales</taxon>
        <taxon>Caulobacteraceae</taxon>
        <taxon>Asticcacaulis</taxon>
    </lineage>
</organism>
<evidence type="ECO:0000256" key="1">
    <source>
        <dbReference type="SAM" id="MobiDB-lite"/>
    </source>
</evidence>
<keyword evidence="2" id="KW-0472">Membrane</keyword>
<keyword evidence="2" id="KW-0812">Transmembrane</keyword>
<evidence type="ECO:0000313" key="4">
    <source>
        <dbReference type="Proteomes" id="UP000017837"/>
    </source>
</evidence>
<proteinExistence type="predicted"/>
<keyword evidence="4" id="KW-1185">Reference proteome</keyword>
<keyword evidence="2" id="KW-1133">Transmembrane helix</keyword>
<dbReference type="PATRIC" id="fig|1121022.4.peg.1137"/>
<feature type="transmembrane region" description="Helical" evidence="2">
    <location>
        <begin position="6"/>
        <end position="24"/>
    </location>
</feature>
<evidence type="ECO:0000256" key="2">
    <source>
        <dbReference type="SAM" id="Phobius"/>
    </source>
</evidence>
<dbReference type="AlphaFoldDB" id="V4RQ95"/>
<accession>V4RQ95</accession>
<dbReference type="STRING" id="1121022.GCA_000376105_00866"/>
<sequence length="71" mass="7634">MKNRSIYIICGIAVVVILAIFLLNMPDNRSGPERVGDAVTALPNGVDKAGDQLKDRNPVEKAGDAIEKKVD</sequence>
<protein>
    <submittedName>
        <fullName evidence="3">Uncharacterized protein</fullName>
    </submittedName>
</protein>